<gene>
    <name evidence="1" type="ORF">Mal48_09350</name>
</gene>
<evidence type="ECO:0000313" key="1">
    <source>
        <dbReference type="EMBL" id="QDT31700.1"/>
    </source>
</evidence>
<protein>
    <recommendedName>
        <fullName evidence="3">Permuted papain-like amidase enzyme, YaeF/YiiX, C92 family</fullName>
    </recommendedName>
</protein>
<dbReference type="InterPro" id="IPR038765">
    <property type="entry name" value="Papain-like_cys_pep_sf"/>
</dbReference>
<organism evidence="1 2">
    <name type="scientific">Thalassoglobus polymorphus</name>
    <dbReference type="NCBI Taxonomy" id="2527994"/>
    <lineage>
        <taxon>Bacteria</taxon>
        <taxon>Pseudomonadati</taxon>
        <taxon>Planctomycetota</taxon>
        <taxon>Planctomycetia</taxon>
        <taxon>Planctomycetales</taxon>
        <taxon>Planctomycetaceae</taxon>
        <taxon>Thalassoglobus</taxon>
    </lineage>
</organism>
<keyword evidence="2" id="KW-1185">Reference proteome</keyword>
<dbReference type="SUPFAM" id="SSF54001">
    <property type="entry name" value="Cysteine proteinases"/>
    <property type="match status" value="1"/>
</dbReference>
<name>A0A517QJ80_9PLAN</name>
<dbReference type="Proteomes" id="UP000315724">
    <property type="component" value="Chromosome"/>
</dbReference>
<dbReference type="KEGG" id="tpol:Mal48_09350"/>
<dbReference type="RefSeq" id="WP_145196479.1">
    <property type="nucleotide sequence ID" value="NZ_CP036267.1"/>
</dbReference>
<dbReference type="AlphaFoldDB" id="A0A517QJ80"/>
<proteinExistence type="predicted"/>
<evidence type="ECO:0000313" key="2">
    <source>
        <dbReference type="Proteomes" id="UP000315724"/>
    </source>
</evidence>
<dbReference type="OrthoDB" id="195541at2"/>
<accession>A0A517QJ80</accession>
<reference evidence="1 2" key="1">
    <citation type="submission" date="2019-02" db="EMBL/GenBank/DDBJ databases">
        <title>Deep-cultivation of Planctomycetes and their phenomic and genomic characterization uncovers novel biology.</title>
        <authorList>
            <person name="Wiegand S."/>
            <person name="Jogler M."/>
            <person name="Boedeker C."/>
            <person name="Pinto D."/>
            <person name="Vollmers J."/>
            <person name="Rivas-Marin E."/>
            <person name="Kohn T."/>
            <person name="Peeters S.H."/>
            <person name="Heuer A."/>
            <person name="Rast P."/>
            <person name="Oberbeckmann S."/>
            <person name="Bunk B."/>
            <person name="Jeske O."/>
            <person name="Meyerdierks A."/>
            <person name="Storesund J.E."/>
            <person name="Kallscheuer N."/>
            <person name="Luecker S."/>
            <person name="Lage O.M."/>
            <person name="Pohl T."/>
            <person name="Merkel B.J."/>
            <person name="Hornburger P."/>
            <person name="Mueller R.-W."/>
            <person name="Bruemmer F."/>
            <person name="Labrenz M."/>
            <person name="Spormann A.M."/>
            <person name="Op den Camp H."/>
            <person name="Overmann J."/>
            <person name="Amann R."/>
            <person name="Jetten M.S.M."/>
            <person name="Mascher T."/>
            <person name="Medema M.H."/>
            <person name="Devos D.P."/>
            <person name="Kaster A.-K."/>
            <person name="Ovreas L."/>
            <person name="Rohde M."/>
            <person name="Galperin M.Y."/>
            <person name="Jogler C."/>
        </authorList>
    </citation>
    <scope>NUCLEOTIDE SEQUENCE [LARGE SCALE GENOMIC DNA]</scope>
    <source>
        <strain evidence="1 2">Mal48</strain>
    </source>
</reference>
<evidence type="ECO:0008006" key="3">
    <source>
        <dbReference type="Google" id="ProtNLM"/>
    </source>
</evidence>
<dbReference type="EMBL" id="CP036267">
    <property type="protein sequence ID" value="QDT31700.1"/>
    <property type="molecule type" value="Genomic_DNA"/>
</dbReference>
<dbReference type="Pfam" id="PF05708">
    <property type="entry name" value="Peptidase_C92"/>
    <property type="match status" value="1"/>
</dbReference>
<dbReference type="Gene3D" id="3.90.1720.10">
    <property type="entry name" value="endopeptidase domain like (from Nostoc punctiforme)"/>
    <property type="match status" value="1"/>
</dbReference>
<dbReference type="InterPro" id="IPR024453">
    <property type="entry name" value="Peptidase_C92"/>
</dbReference>
<sequence>MITPHIESDARTVLDVAEHFDRLKDRARELGEASSASTRGYFTPSEDEQVKHLLVSYWQSRNALIELVTAHQQDRKLSEELQHSSFLVAYAGALVLVDAARFLRTEFHHRPLVRGKLNEPAADFGIEANTYEQIQKSLTNPIHAWRLYHAAKYLNEHWQKMEQITDPVLRPVIELVSRLQDRLHITLDRYALARVRSRARALDNTAGMGLFQQALYGLQKAVASLTANLFVKFDHIPILRSDVAQELRTHLKPGDVLITRKEFAVTNYFLPGYWPHAAMFLGSSEQLQQLGLANVEQVKTRWEKLLHCDTDDSLRVLEAMKDGVHVRSIKSPFGVDALAVLRPRLAPDEISKAIARGFSHEGKAYDFDFDFNRSDRLVCTEVIYRSYEQVGGIEFQLTRRAGRWTLAAEDLIRMALDRRHFEPYAVFSPAHHEHLALGTEAEAVLRTTMNP</sequence>